<organism evidence="2 3">
    <name type="scientific">Rhynocoris fuscipes</name>
    <dbReference type="NCBI Taxonomy" id="488301"/>
    <lineage>
        <taxon>Eukaryota</taxon>
        <taxon>Metazoa</taxon>
        <taxon>Ecdysozoa</taxon>
        <taxon>Arthropoda</taxon>
        <taxon>Hexapoda</taxon>
        <taxon>Insecta</taxon>
        <taxon>Pterygota</taxon>
        <taxon>Neoptera</taxon>
        <taxon>Paraneoptera</taxon>
        <taxon>Hemiptera</taxon>
        <taxon>Heteroptera</taxon>
        <taxon>Panheteroptera</taxon>
        <taxon>Cimicomorpha</taxon>
        <taxon>Reduviidae</taxon>
        <taxon>Harpactorinae</taxon>
        <taxon>Harpactorini</taxon>
        <taxon>Rhynocoris</taxon>
    </lineage>
</organism>
<keyword evidence="1" id="KW-0732">Signal</keyword>
<accession>A0AAW1D943</accession>
<comment type="caution">
    <text evidence="2">The sequence shown here is derived from an EMBL/GenBank/DDBJ whole genome shotgun (WGS) entry which is preliminary data.</text>
</comment>
<feature type="signal peptide" evidence="1">
    <location>
        <begin position="1"/>
        <end position="22"/>
    </location>
</feature>
<protein>
    <submittedName>
        <fullName evidence="2">Uncharacterized protein</fullName>
    </submittedName>
</protein>
<evidence type="ECO:0000256" key="1">
    <source>
        <dbReference type="SAM" id="SignalP"/>
    </source>
</evidence>
<evidence type="ECO:0000313" key="3">
    <source>
        <dbReference type="Proteomes" id="UP001461498"/>
    </source>
</evidence>
<evidence type="ECO:0000313" key="2">
    <source>
        <dbReference type="EMBL" id="KAK9504870.1"/>
    </source>
</evidence>
<feature type="chain" id="PRO_5043441287" evidence="1">
    <location>
        <begin position="23"/>
        <end position="238"/>
    </location>
</feature>
<gene>
    <name evidence="2" type="ORF">O3M35_009045</name>
</gene>
<keyword evidence="3" id="KW-1185">Reference proteome</keyword>
<dbReference type="EMBL" id="JAPXFL010000006">
    <property type="protein sequence ID" value="KAK9504870.1"/>
    <property type="molecule type" value="Genomic_DNA"/>
</dbReference>
<dbReference type="Proteomes" id="UP001461498">
    <property type="component" value="Unassembled WGS sequence"/>
</dbReference>
<dbReference type="AlphaFoldDB" id="A0AAW1D943"/>
<sequence>MYFKLFIITIFCYTTVYTKVYSDDNIDLILDEVLYSAEEYLKDNDLETINIPDVDVKYDNVVIDGSTINGYITAKTGTLTKSTSLKRSDPGTIDLIGEDEMDISLNVTFTSLKIHYDSFKFALWIGSNDGGADIDVTDNKFHVKIVFKYTDDSCSVTVDQANTVSLSGYTMSLLPPSVGNYIKNKIYTAYLNGHPGIGRYAVDSVLKDGLQKAADYLDICSFLKPNLEVLKQYMNTKH</sequence>
<name>A0AAW1D943_9HEMI</name>
<proteinExistence type="predicted"/>
<reference evidence="2 3" key="1">
    <citation type="submission" date="2022-12" db="EMBL/GenBank/DDBJ databases">
        <title>Chromosome-level genome assembly of true bugs.</title>
        <authorList>
            <person name="Ma L."/>
            <person name="Li H."/>
        </authorList>
    </citation>
    <scope>NUCLEOTIDE SEQUENCE [LARGE SCALE GENOMIC DNA]</scope>
    <source>
        <strain evidence="2">Lab_2022b</strain>
    </source>
</reference>